<name>A0A084VLU2_ANOSI</name>
<evidence type="ECO:0000313" key="3">
    <source>
        <dbReference type="Proteomes" id="UP000030765"/>
    </source>
</evidence>
<keyword evidence="3" id="KW-1185">Reference proteome</keyword>
<dbReference type="EnsemblMetazoa" id="ASIC006259-RA">
    <property type="protein sequence ID" value="ASIC006259-PA"/>
    <property type="gene ID" value="ASIC006259"/>
</dbReference>
<organism evidence="1">
    <name type="scientific">Anopheles sinensis</name>
    <name type="common">Mosquito</name>
    <dbReference type="NCBI Taxonomy" id="74873"/>
    <lineage>
        <taxon>Eukaryota</taxon>
        <taxon>Metazoa</taxon>
        <taxon>Ecdysozoa</taxon>
        <taxon>Arthropoda</taxon>
        <taxon>Hexapoda</taxon>
        <taxon>Insecta</taxon>
        <taxon>Pterygota</taxon>
        <taxon>Neoptera</taxon>
        <taxon>Endopterygota</taxon>
        <taxon>Diptera</taxon>
        <taxon>Nematocera</taxon>
        <taxon>Culicoidea</taxon>
        <taxon>Culicidae</taxon>
        <taxon>Anophelinae</taxon>
        <taxon>Anopheles</taxon>
    </lineage>
</organism>
<dbReference type="AlphaFoldDB" id="A0A084VLU2"/>
<evidence type="ECO:0000313" key="1">
    <source>
        <dbReference type="EMBL" id="KFB38936.1"/>
    </source>
</evidence>
<evidence type="ECO:0000313" key="2">
    <source>
        <dbReference type="EnsemblMetazoa" id="ASIC006259-PA"/>
    </source>
</evidence>
<gene>
    <name evidence="1" type="ORF">ZHAS_00006259</name>
</gene>
<dbReference type="VEuPathDB" id="VectorBase:ASIC006259"/>
<dbReference type="EMBL" id="ATLV01014556">
    <property type="status" value="NOT_ANNOTATED_CDS"/>
    <property type="molecule type" value="Genomic_DNA"/>
</dbReference>
<dbReference type="Proteomes" id="UP000030765">
    <property type="component" value="Unassembled WGS sequence"/>
</dbReference>
<accession>A0A084VLU2</accession>
<protein>
    <submittedName>
        <fullName evidence="1 2">Uncharacterized protein</fullName>
    </submittedName>
</protein>
<reference evidence="2" key="2">
    <citation type="submission" date="2020-05" db="UniProtKB">
        <authorList>
            <consortium name="EnsemblMetazoa"/>
        </authorList>
    </citation>
    <scope>IDENTIFICATION</scope>
</reference>
<dbReference type="EMBL" id="KE524974">
    <property type="protein sequence ID" value="KFB38936.1"/>
    <property type="molecule type" value="Genomic_DNA"/>
</dbReference>
<sequence>MAPPPFSCIDIRMDCVNPEAKDDEKADRVVTFAAPNLLCSSDTDCPTSAPTASAADMESRIQELQRHLQLAELRERLEQPRTTTFKVQDCERMIQPFDGDRDDAIPDILDATANDDAAAILCIGNHVECATLEVKDNSAVHMEPVAAT</sequence>
<proteinExistence type="predicted"/>
<reference evidence="1 3" key="1">
    <citation type="journal article" date="2014" name="BMC Genomics">
        <title>Genome sequence of Anopheles sinensis provides insight into genetics basis of mosquito competence for malaria parasites.</title>
        <authorList>
            <person name="Zhou D."/>
            <person name="Zhang D."/>
            <person name="Ding G."/>
            <person name="Shi L."/>
            <person name="Hou Q."/>
            <person name="Ye Y."/>
            <person name="Xu Y."/>
            <person name="Zhou H."/>
            <person name="Xiong C."/>
            <person name="Li S."/>
            <person name="Yu J."/>
            <person name="Hong S."/>
            <person name="Yu X."/>
            <person name="Zou P."/>
            <person name="Chen C."/>
            <person name="Chang X."/>
            <person name="Wang W."/>
            <person name="Lv Y."/>
            <person name="Sun Y."/>
            <person name="Ma L."/>
            <person name="Shen B."/>
            <person name="Zhu C."/>
        </authorList>
    </citation>
    <scope>NUCLEOTIDE SEQUENCE [LARGE SCALE GENOMIC DNA]</scope>
</reference>